<sequence length="101" mass="11184">MYYFHIFNYIKYISMKNSNMKNLCIAFAILFLLLLILMVMQCNTCREGNQTIGLTAPTSGITSPNKIGPPPGLPHANNQKRQPIIINVTNTGGATVSQEQP</sequence>
<evidence type="ECO:0000313" key="1">
    <source>
        <dbReference type="EMBL" id="QHT93435.1"/>
    </source>
</evidence>
<name>A0A6C0ILR2_9ZZZZ</name>
<organism evidence="1">
    <name type="scientific">viral metagenome</name>
    <dbReference type="NCBI Taxonomy" id="1070528"/>
    <lineage>
        <taxon>unclassified sequences</taxon>
        <taxon>metagenomes</taxon>
        <taxon>organismal metagenomes</taxon>
    </lineage>
</organism>
<dbReference type="EMBL" id="MN740207">
    <property type="protein sequence ID" value="QHT93435.1"/>
    <property type="molecule type" value="Genomic_DNA"/>
</dbReference>
<dbReference type="AlphaFoldDB" id="A0A6C0ILR2"/>
<accession>A0A6C0ILR2</accession>
<protein>
    <submittedName>
        <fullName evidence="1">Uncharacterized protein</fullName>
    </submittedName>
</protein>
<reference evidence="1" key="1">
    <citation type="journal article" date="2020" name="Nature">
        <title>Giant virus diversity and host interactions through global metagenomics.</title>
        <authorList>
            <person name="Schulz F."/>
            <person name="Roux S."/>
            <person name="Paez-Espino D."/>
            <person name="Jungbluth S."/>
            <person name="Walsh D.A."/>
            <person name="Denef V.J."/>
            <person name="McMahon K.D."/>
            <person name="Konstantinidis K.T."/>
            <person name="Eloe-Fadrosh E.A."/>
            <person name="Kyrpides N.C."/>
            <person name="Woyke T."/>
        </authorList>
    </citation>
    <scope>NUCLEOTIDE SEQUENCE</scope>
    <source>
        <strain evidence="1">GVMAG-M-3300024252-29</strain>
    </source>
</reference>
<proteinExistence type="predicted"/>